<sequence length="1065" mass="116911">MIGETVLVGPPVRTSVRLHQIQDFLGVPHLTVSEQEELWRTEREVMMSQSRGHGGSGVRMRKLYVLLCVVLTLPGCRGFLPNFWSRVLTLSLDSYTHQFITEQGVLNVTLETLSMDNTHQHRHTQEQAGLGRGFWHAVGEVVRSNAAMDFLSSTRSDPVYHFDSERVEESIAMLRQFWAQTLLSARAKEYQGARHSLGQLLHSLQDFYSHSNWVEMGQHSIYLHLLQPGQPAFPVATEDTPTCMECHSVTCRDNLLPRLTQSQQDPLLLTTGYFRTYPPKPHGKCSHGGILDSSRHQGAKGGINKDSTSPLFSPHHYLHVEAARLATMATLTVLRDLRDSVGNTSFLRLFSVKQPPALVFVMDTTGSMFEEITAARLRAHAIIQARASTPEQPGTFLLVPFHDPGVGPVYETEKPEEFMSYMENLMALGGGDEPEMCLSAIQLALTHSPPLSEIFVFTDASPKDAHLYNAVRALILEKQCKVTFLLTEDPSHKMKGSGRKRRRRRRETLSPDRFALYSSLSSVSGGLTVFTTNSDIHRVSAIVEDNTAADKVTLLHAESDSDSDLSHSFSVDNAVKSVTLHLTGDLRQCVLSSPTDRTQSLLNQQGPLAECEQFQGLYRISLLSPIEPGQWHLNTIADGHVTFNAIADSNVDFLYYFAVEANGTHPGLARVEGSPIAGVPTFLVLAVTGLSPNEEASFSHVTLLGANGESLQKVWLNSSSSSASSGEELVGWMASVPRVPFCVRLSGRDGGGNRLERVSTEMIQHTHIKIQVLSVPCLVPGHSTTVFFDVQNHGPARNLTLTADDDRGYLSQRGPHSLYVGETGSVRGEVELQTPKGAEAGGAVTMTLTVRVLDSLDSNYAVLHLTVVPPDPDMSPPSCSIMRVEHTCPGPSQCTGARWTVSLAVTDRGRSGLASLQLSKGQGILTLLHSPTDPPGDSLEENQPTPKHKPQNQRDRERTSPAHGENGYAELDPRLVQGNPPLNVAQWTGGLPKPLWVRYTSPCCSPQAELLVWDGAGNVRRCHLTSSQQRGIRERSGVSNKAGEMPLQSCFLLFSLLSLIWTVPL</sequence>
<feature type="region of interest" description="Disordered" evidence="5">
    <location>
        <begin position="926"/>
        <end position="976"/>
    </location>
</feature>
<evidence type="ECO:0000313" key="12">
    <source>
        <dbReference type="RefSeq" id="XP_045559925.1"/>
    </source>
</evidence>
<dbReference type="Pfam" id="PF25106">
    <property type="entry name" value="VWA_4"/>
    <property type="match status" value="1"/>
</dbReference>
<dbReference type="SUPFAM" id="SSF53300">
    <property type="entry name" value="vWA-like"/>
    <property type="match status" value="1"/>
</dbReference>
<evidence type="ECO:0000259" key="6">
    <source>
        <dbReference type="Pfam" id="PF23560"/>
    </source>
</evidence>
<evidence type="ECO:0000259" key="8">
    <source>
        <dbReference type="Pfam" id="PF23619"/>
    </source>
</evidence>
<dbReference type="InterPro" id="IPR052577">
    <property type="entry name" value="VWA7"/>
</dbReference>
<keyword evidence="11" id="KW-1185">Reference proteome</keyword>
<dbReference type="PANTHER" id="PTHR14905">
    <property type="entry name" value="NG37"/>
    <property type="match status" value="1"/>
</dbReference>
<evidence type="ECO:0000256" key="1">
    <source>
        <dbReference type="ARBA" id="ARBA00004613"/>
    </source>
</evidence>
<organism evidence="11 12">
    <name type="scientific">Salmo salar</name>
    <name type="common">Atlantic salmon</name>
    <dbReference type="NCBI Taxonomy" id="8030"/>
    <lineage>
        <taxon>Eukaryota</taxon>
        <taxon>Metazoa</taxon>
        <taxon>Chordata</taxon>
        <taxon>Craniata</taxon>
        <taxon>Vertebrata</taxon>
        <taxon>Euteleostomi</taxon>
        <taxon>Actinopterygii</taxon>
        <taxon>Neopterygii</taxon>
        <taxon>Teleostei</taxon>
        <taxon>Protacanthopterygii</taxon>
        <taxon>Salmoniformes</taxon>
        <taxon>Salmonidae</taxon>
        <taxon>Salmoninae</taxon>
        <taxon>Salmo</taxon>
    </lineage>
</organism>
<dbReference type="InterPro" id="IPR057613">
    <property type="entry name" value="VWA7_4"/>
</dbReference>
<dbReference type="Gene3D" id="3.40.50.410">
    <property type="entry name" value="von Willebrand factor, type A domain"/>
    <property type="match status" value="1"/>
</dbReference>
<reference evidence="12" key="1">
    <citation type="submission" date="2025-08" db="UniProtKB">
        <authorList>
            <consortium name="RefSeq"/>
        </authorList>
    </citation>
    <scope>IDENTIFICATION</scope>
</reference>
<feature type="domain" description="VWA7 Ig-like" evidence="8">
    <location>
        <begin position="768"/>
        <end position="868"/>
    </location>
</feature>
<dbReference type="RefSeq" id="XP_045559925.1">
    <property type="nucleotide sequence ID" value="XM_045703969.1"/>
</dbReference>
<dbReference type="InterPro" id="IPR056862">
    <property type="entry name" value="VWA7_N"/>
</dbReference>
<evidence type="ECO:0000259" key="10">
    <source>
        <dbReference type="Pfam" id="PF25107"/>
    </source>
</evidence>
<feature type="domain" description="VWA7 N-terminal" evidence="10">
    <location>
        <begin position="127"/>
        <end position="347"/>
    </location>
</feature>
<evidence type="ECO:0000256" key="3">
    <source>
        <dbReference type="ARBA" id="ARBA00022729"/>
    </source>
</evidence>
<evidence type="ECO:0000259" key="9">
    <source>
        <dbReference type="Pfam" id="PF25106"/>
    </source>
</evidence>
<gene>
    <name evidence="12" type="primary">vwa7</name>
</gene>
<dbReference type="InterPro" id="IPR056475">
    <property type="entry name" value="GBD_Hemicentin/VWA7"/>
</dbReference>
<dbReference type="Pfam" id="PF23560">
    <property type="entry name" value="GBD_Hemicentin"/>
    <property type="match status" value="1"/>
</dbReference>
<dbReference type="Proteomes" id="UP001652741">
    <property type="component" value="Chromosome ssa20"/>
</dbReference>
<feature type="domain" description="Hemicentin/VWA7 galactose-binding" evidence="6">
    <location>
        <begin position="551"/>
        <end position="650"/>
    </location>
</feature>
<dbReference type="Pfam" id="PF23619">
    <property type="entry name" value="Ig_VWA7"/>
    <property type="match status" value="1"/>
</dbReference>
<keyword evidence="3" id="KW-0732">Signal</keyword>
<keyword evidence="2" id="KW-0964">Secreted</keyword>
<dbReference type="InterPro" id="IPR057615">
    <property type="entry name" value="Ig_VWA7"/>
</dbReference>
<name>A0ABM3DMB7_SALSA</name>
<dbReference type="Pfam" id="PF23610">
    <property type="entry name" value="VWA7_4"/>
    <property type="match status" value="1"/>
</dbReference>
<evidence type="ECO:0000259" key="7">
    <source>
        <dbReference type="Pfam" id="PF23610"/>
    </source>
</evidence>
<dbReference type="Pfam" id="PF25107">
    <property type="entry name" value="VWA7_N"/>
    <property type="match status" value="1"/>
</dbReference>
<evidence type="ECO:0000313" key="11">
    <source>
        <dbReference type="Proteomes" id="UP001652741"/>
    </source>
</evidence>
<dbReference type="InterPro" id="IPR036465">
    <property type="entry name" value="vWFA_dom_sf"/>
</dbReference>
<dbReference type="PANTHER" id="PTHR14905:SF23">
    <property type="entry name" value="VON WILLEBRAND FACTOR A DOMAIN-CONTAINING PROTEIN 7 ISOFORM X1"/>
    <property type="match status" value="1"/>
</dbReference>
<dbReference type="GeneID" id="106581332"/>
<feature type="domain" description="Hemicentin-1-like von Willebrand factor A" evidence="9">
    <location>
        <begin position="357"/>
        <end position="533"/>
    </location>
</feature>
<evidence type="ECO:0000256" key="4">
    <source>
        <dbReference type="ARBA" id="ARBA00023180"/>
    </source>
</evidence>
<protein>
    <submittedName>
        <fullName evidence="12">von Willebrand factor A domain-containing protein 7 isoform X1</fullName>
    </submittedName>
</protein>
<feature type="domain" description="VWA7 beta-sandwich" evidence="7">
    <location>
        <begin position="652"/>
        <end position="762"/>
    </location>
</feature>
<dbReference type="InterPro" id="IPR056861">
    <property type="entry name" value="HMCN1-like_VWA"/>
</dbReference>
<accession>A0ABM3DMB7</accession>
<proteinExistence type="predicted"/>
<evidence type="ECO:0000256" key="5">
    <source>
        <dbReference type="SAM" id="MobiDB-lite"/>
    </source>
</evidence>
<evidence type="ECO:0000256" key="2">
    <source>
        <dbReference type="ARBA" id="ARBA00022525"/>
    </source>
</evidence>
<keyword evidence="4" id="KW-0325">Glycoprotein</keyword>
<comment type="subcellular location">
    <subcellularLocation>
        <location evidence="1">Secreted</location>
    </subcellularLocation>
</comment>